<dbReference type="NCBIfam" id="TIGR00745">
    <property type="entry name" value="apbA_panE"/>
    <property type="match status" value="1"/>
</dbReference>
<evidence type="ECO:0000256" key="3">
    <source>
        <dbReference type="ARBA" id="ARBA00023002"/>
    </source>
</evidence>
<dbReference type="GO" id="GO:0015940">
    <property type="term" value="P:pantothenate biosynthetic process"/>
    <property type="evidence" value="ECO:0007669"/>
    <property type="project" value="UniProtKB-UniPathway"/>
</dbReference>
<dbReference type="EC" id="1.1.1.169" evidence="4"/>
<proteinExistence type="inferred from homology"/>
<dbReference type="Pfam" id="PF02558">
    <property type="entry name" value="ApbA"/>
    <property type="match status" value="1"/>
</dbReference>
<dbReference type="InterPro" id="IPR013332">
    <property type="entry name" value="KPR_N"/>
</dbReference>
<dbReference type="Gene3D" id="3.40.50.720">
    <property type="entry name" value="NAD(P)-binding Rossmann-like Domain"/>
    <property type="match status" value="1"/>
</dbReference>
<sequence>MNIVIIGAGAIGAYYGARWQEAGQHVQFLVRENRARLLSENGLYITSSHGNYVFNDLHFADNLDGLTDPDLVVLAVKGYHLQGTIPALKTLVDRGAKVIPLLNGLEHIALLQKELGEEAIIGGSAYIITTLDEKGHVVHTSSSHDLLFGPLHPSQQSICKELEEISRNAIMNVHYSNDIMLELWKKYIFITAFSGVTTATNFSIGTIRKYPDTFELLHQVLLEMKGLANLNGVAINEEHIAQFMKQFDKLPEESTSSMHQDRRKELTLEVEHIQGGALRLAEKVGIKLPITEQLYRQIKPFEN</sequence>
<dbReference type="GO" id="GO:0008677">
    <property type="term" value="F:2-dehydropantoate 2-reductase activity"/>
    <property type="evidence" value="ECO:0007669"/>
    <property type="project" value="UniProtKB-EC"/>
</dbReference>
<dbReference type="PANTHER" id="PTHR21708:SF26">
    <property type="entry name" value="2-DEHYDROPANTOATE 2-REDUCTASE"/>
    <property type="match status" value="1"/>
</dbReference>
<protein>
    <recommendedName>
        <fullName evidence="4">2-dehydropantoate 2-reductase</fullName>
        <ecNumber evidence="4">1.1.1.169</ecNumber>
    </recommendedName>
    <alternativeName>
        <fullName evidence="4">Ketopantoate reductase</fullName>
    </alternativeName>
</protein>
<dbReference type="UniPathway" id="UPA00028">
    <property type="reaction ID" value="UER00004"/>
</dbReference>
<dbReference type="GO" id="GO:0005737">
    <property type="term" value="C:cytoplasm"/>
    <property type="evidence" value="ECO:0007669"/>
    <property type="project" value="TreeGrafter"/>
</dbReference>
<dbReference type="SUPFAM" id="SSF48179">
    <property type="entry name" value="6-phosphogluconate dehydrogenase C-terminal domain-like"/>
    <property type="match status" value="1"/>
</dbReference>
<organism evidence="7 8">
    <name type="scientific">Peribacillus loiseleuriae</name>
    <dbReference type="NCBI Taxonomy" id="1679170"/>
    <lineage>
        <taxon>Bacteria</taxon>
        <taxon>Bacillati</taxon>
        <taxon>Bacillota</taxon>
        <taxon>Bacilli</taxon>
        <taxon>Bacillales</taxon>
        <taxon>Bacillaceae</taxon>
        <taxon>Peribacillus</taxon>
    </lineage>
</organism>
<keyword evidence="4" id="KW-0566">Pantothenate biosynthesis</keyword>
<dbReference type="Gene3D" id="1.10.1040.10">
    <property type="entry name" value="N-(1-d-carboxylethyl)-l-norvaline Dehydrogenase, domain 2"/>
    <property type="match status" value="1"/>
</dbReference>
<comment type="pathway">
    <text evidence="4">Cofactor biosynthesis; (R)-pantothenate biosynthesis; (R)-pantoate from 3-methyl-2-oxobutanoate: step 2/2.</text>
</comment>
<keyword evidence="3 4" id="KW-0560">Oxidoreductase</keyword>
<evidence type="ECO:0000256" key="2">
    <source>
        <dbReference type="ARBA" id="ARBA00022857"/>
    </source>
</evidence>
<comment type="catalytic activity">
    <reaction evidence="4">
        <text>(R)-pantoate + NADP(+) = 2-dehydropantoate + NADPH + H(+)</text>
        <dbReference type="Rhea" id="RHEA:16233"/>
        <dbReference type="ChEBI" id="CHEBI:11561"/>
        <dbReference type="ChEBI" id="CHEBI:15378"/>
        <dbReference type="ChEBI" id="CHEBI:15980"/>
        <dbReference type="ChEBI" id="CHEBI:57783"/>
        <dbReference type="ChEBI" id="CHEBI:58349"/>
        <dbReference type="EC" id="1.1.1.169"/>
    </reaction>
</comment>
<evidence type="ECO:0000313" key="8">
    <source>
        <dbReference type="Proteomes" id="UP000037146"/>
    </source>
</evidence>
<name>A0A0K9GPL7_9BACI</name>
<reference evidence="8" key="1">
    <citation type="submission" date="2015-07" db="EMBL/GenBank/DDBJ databases">
        <title>Genome sequencing project for genomic taxonomy and phylogenomics of Bacillus-like bacteria.</title>
        <authorList>
            <person name="Liu B."/>
            <person name="Wang J."/>
            <person name="Zhu Y."/>
            <person name="Liu G."/>
            <person name="Chen Q."/>
            <person name="Chen Z."/>
            <person name="Lan J."/>
            <person name="Che J."/>
            <person name="Ge C."/>
            <person name="Shi H."/>
            <person name="Pan Z."/>
            <person name="Liu X."/>
        </authorList>
    </citation>
    <scope>NUCLEOTIDE SEQUENCE [LARGE SCALE GENOMIC DNA]</scope>
    <source>
        <strain evidence="8">FJAT-27997</strain>
    </source>
</reference>
<evidence type="ECO:0000256" key="4">
    <source>
        <dbReference type="RuleBase" id="RU362068"/>
    </source>
</evidence>
<dbReference type="PANTHER" id="PTHR21708">
    <property type="entry name" value="PROBABLE 2-DEHYDROPANTOATE 2-REDUCTASE"/>
    <property type="match status" value="1"/>
</dbReference>
<evidence type="ECO:0000256" key="1">
    <source>
        <dbReference type="ARBA" id="ARBA00007870"/>
    </source>
</evidence>
<dbReference type="FunFam" id="1.10.1040.10:FF:000017">
    <property type="entry name" value="2-dehydropantoate 2-reductase"/>
    <property type="match status" value="1"/>
</dbReference>
<dbReference type="EMBL" id="LFZW01000001">
    <property type="protein sequence ID" value="KMY48521.1"/>
    <property type="molecule type" value="Genomic_DNA"/>
</dbReference>
<keyword evidence="2 4" id="KW-0521">NADP</keyword>
<dbReference type="InterPro" id="IPR013328">
    <property type="entry name" value="6PGD_dom2"/>
</dbReference>
<dbReference type="OrthoDB" id="9793586at2"/>
<comment type="similarity">
    <text evidence="1 4">Belongs to the ketopantoate reductase family.</text>
</comment>
<dbReference type="SUPFAM" id="SSF51735">
    <property type="entry name" value="NAD(P)-binding Rossmann-fold domains"/>
    <property type="match status" value="1"/>
</dbReference>
<evidence type="ECO:0000259" key="6">
    <source>
        <dbReference type="Pfam" id="PF08546"/>
    </source>
</evidence>
<dbReference type="InterPro" id="IPR008927">
    <property type="entry name" value="6-PGluconate_DH-like_C_sf"/>
</dbReference>
<feature type="domain" description="Ketopantoate reductase C-terminal" evidence="6">
    <location>
        <begin position="178"/>
        <end position="300"/>
    </location>
</feature>
<evidence type="ECO:0000259" key="5">
    <source>
        <dbReference type="Pfam" id="PF02558"/>
    </source>
</evidence>
<dbReference type="Pfam" id="PF08546">
    <property type="entry name" value="ApbA_C"/>
    <property type="match status" value="1"/>
</dbReference>
<dbReference type="InterPro" id="IPR013752">
    <property type="entry name" value="KPA_reductase"/>
</dbReference>
<dbReference type="AlphaFoldDB" id="A0A0K9GPL7"/>
<accession>A0A0K9GPL7</accession>
<feature type="domain" description="Ketopantoate reductase N-terminal" evidence="5">
    <location>
        <begin position="3"/>
        <end position="151"/>
    </location>
</feature>
<dbReference type="InterPro" id="IPR036291">
    <property type="entry name" value="NAD(P)-bd_dom_sf"/>
</dbReference>
<dbReference type="Proteomes" id="UP000037146">
    <property type="component" value="Unassembled WGS sequence"/>
</dbReference>
<evidence type="ECO:0000313" key="7">
    <source>
        <dbReference type="EMBL" id="KMY48521.1"/>
    </source>
</evidence>
<dbReference type="InterPro" id="IPR003710">
    <property type="entry name" value="ApbA"/>
</dbReference>
<comment type="caution">
    <text evidence="7">The sequence shown here is derived from an EMBL/GenBank/DDBJ whole genome shotgun (WGS) entry which is preliminary data.</text>
</comment>
<comment type="function">
    <text evidence="4">Catalyzes the NADPH-dependent reduction of ketopantoate into pantoic acid.</text>
</comment>
<gene>
    <name evidence="7" type="ORF">AC625_02490</name>
</gene>
<dbReference type="InterPro" id="IPR051402">
    <property type="entry name" value="KPR-Related"/>
</dbReference>
<keyword evidence="8" id="KW-1185">Reference proteome</keyword>
<dbReference type="PATRIC" id="fig|1679170.3.peg.494"/>
<dbReference type="STRING" id="1679170.AC625_02490"/>